<organism evidence="2 3">
    <name type="scientific">Actinacidiphila oryziradicis</name>
    <dbReference type="NCBI Taxonomy" id="2571141"/>
    <lineage>
        <taxon>Bacteria</taxon>
        <taxon>Bacillati</taxon>
        <taxon>Actinomycetota</taxon>
        <taxon>Actinomycetes</taxon>
        <taxon>Kitasatosporales</taxon>
        <taxon>Streptomycetaceae</taxon>
        <taxon>Actinacidiphila</taxon>
    </lineage>
</organism>
<keyword evidence="3" id="KW-1185">Reference proteome</keyword>
<dbReference type="EMBL" id="SUMC01000042">
    <property type="protein sequence ID" value="TKA06188.1"/>
    <property type="molecule type" value="Genomic_DNA"/>
</dbReference>
<comment type="caution">
    <text evidence="2">The sequence shown here is derived from an EMBL/GenBank/DDBJ whole genome shotgun (WGS) entry which is preliminary data.</text>
</comment>
<keyword evidence="2" id="KW-0378">Hydrolase</keyword>
<dbReference type="PANTHER" id="PTHR40446:SF2">
    <property type="entry name" value="N-ACETYLGLUCOSAMINE-1-PHOSPHODIESTER ALPHA-N-ACETYLGLUCOSAMINIDASE"/>
    <property type="match status" value="1"/>
</dbReference>
<dbReference type="GO" id="GO:0016798">
    <property type="term" value="F:hydrolase activity, acting on glycosyl bonds"/>
    <property type="evidence" value="ECO:0007669"/>
    <property type="project" value="UniProtKB-KW"/>
</dbReference>
<dbReference type="OrthoDB" id="9809781at2"/>
<dbReference type="PANTHER" id="PTHR40446">
    <property type="entry name" value="N-ACETYLGLUCOSAMINE-1-PHOSPHODIESTER ALPHA-N-ACETYLGLUCOSAMINIDASE"/>
    <property type="match status" value="1"/>
</dbReference>
<keyword evidence="2" id="KW-0326">Glycosidase</keyword>
<evidence type="ECO:0000313" key="2">
    <source>
        <dbReference type="EMBL" id="TKA06188.1"/>
    </source>
</evidence>
<dbReference type="AlphaFoldDB" id="A0A4U0SC76"/>
<proteinExistence type="predicted"/>
<evidence type="ECO:0000313" key="3">
    <source>
        <dbReference type="Proteomes" id="UP000305778"/>
    </source>
</evidence>
<sequence>MVSPRAPTGVAPERLRRRYGLLRSEPQSGQGRVKSSGTGRYWFPHFCRREWWTSLCRSEVGADSGGTVNRRGVRVRAALTVLVAWGTLAGNFVGASPAGAAEGLHYGDRVRLAPGVSYREFDYPASYGTARGHLLTVDLRDPRVRVDLLHPGAVTKRATVSALADAQGAVGAVNGDFFDMSEAQHPGVDPTYAPVGPAIAGGRQLKAAVPDGQRFGPALPPGTSAQDVIGVSADRTARLGRLVLRGAVSTPQGRLRLSGLNQYALPAGGIGAFTSAWGSASRVRATCGTDTERGAPCSTDTYEVTVHDGKVGAVSDTPGRGAVRPGDVVLVGREAGARSLRRLATGDRVRVLARLAADGGTSFRFAVGGFPILRSDRPLSGLDTRTAATRTAAGFGSAGRVLYLLALDGDAETGSGLTISELAALMRGIGANSAVDLDGGGSSTLVSREPGDRRVTVRNHPSGGAQRPVPDAIGVFSS</sequence>
<feature type="domain" description="Phosphodiester glycosidase" evidence="1">
    <location>
        <begin position="303"/>
        <end position="476"/>
    </location>
</feature>
<dbReference type="InterPro" id="IPR018711">
    <property type="entry name" value="NAGPA"/>
</dbReference>
<protein>
    <submittedName>
        <fullName evidence="2">Phosphodiester glycosidase family protein</fullName>
    </submittedName>
</protein>
<evidence type="ECO:0000259" key="1">
    <source>
        <dbReference type="Pfam" id="PF09992"/>
    </source>
</evidence>
<name>A0A4U0SC76_9ACTN</name>
<accession>A0A4U0SC76</accession>
<reference evidence="2 3" key="1">
    <citation type="submission" date="2019-04" db="EMBL/GenBank/DDBJ databases">
        <title>Streptomyces oryziradicis sp. nov., a novel actinomycete isolated from rhizosphere soil of rice (Oryza sativa L.).</title>
        <authorList>
            <person name="Li C."/>
        </authorList>
    </citation>
    <scope>NUCLEOTIDE SEQUENCE [LARGE SCALE GENOMIC DNA]</scope>
    <source>
        <strain evidence="2 3">NEAU-C40</strain>
    </source>
</reference>
<dbReference type="Pfam" id="PF09992">
    <property type="entry name" value="NAGPA"/>
    <property type="match status" value="1"/>
</dbReference>
<gene>
    <name evidence="2" type="ORF">FCI23_32830</name>
</gene>
<dbReference type="Proteomes" id="UP000305778">
    <property type="component" value="Unassembled WGS sequence"/>
</dbReference>